<dbReference type="Proteomes" id="UP000192746">
    <property type="component" value="Unassembled WGS sequence"/>
</dbReference>
<dbReference type="GO" id="GO:0043565">
    <property type="term" value="F:sequence-specific DNA binding"/>
    <property type="evidence" value="ECO:0007669"/>
    <property type="project" value="InterPro"/>
</dbReference>
<keyword evidence="6" id="KW-1185">Reference proteome</keyword>
<dbReference type="InterPro" id="IPR018060">
    <property type="entry name" value="HTH_AraC"/>
</dbReference>
<dbReference type="PANTHER" id="PTHR47504:SF5">
    <property type="entry name" value="RIGHT ORIGIN-BINDING PROTEIN"/>
    <property type="match status" value="1"/>
</dbReference>
<sequence length="310" mass="36421">MANYSSNDKRFDQLREALIKISQFDFSYRIPISNNKNREDTLALLINHASIKMNQFMYQIRTEKTLYSQPKLFIMLDNDKNIITHSDENFNILMKTNYPVKLAQLLPKKSLKKLNKIWKRFPRNKNCLLDFGIVDFQSSNDLISPLQVRILRCGLGIEAPNYLLFAFDPEEPLPDLSQNEVDSFAKIDTSNNSDIRNVRDFLLAKKVHDILKEYRHSRLPGLNQIASEAAASRSRIKRVFKKFYQLPIRAYDIKMRLEESLALLEETDMKINEISRHFGFQASSHYSNRFKQEYGVSPSQYRNNFFKKSK</sequence>
<dbReference type="PROSITE" id="PS00041">
    <property type="entry name" value="HTH_ARAC_FAMILY_1"/>
    <property type="match status" value="1"/>
</dbReference>
<evidence type="ECO:0000313" key="5">
    <source>
        <dbReference type="EMBL" id="ORL43964.1"/>
    </source>
</evidence>
<dbReference type="InterPro" id="IPR018062">
    <property type="entry name" value="HTH_AraC-typ_CS"/>
</dbReference>
<dbReference type="PANTHER" id="PTHR47504">
    <property type="entry name" value="RIGHT ORIGIN-BINDING PROTEIN"/>
    <property type="match status" value="1"/>
</dbReference>
<evidence type="ECO:0000256" key="3">
    <source>
        <dbReference type="ARBA" id="ARBA00023163"/>
    </source>
</evidence>
<dbReference type="PROSITE" id="PS01124">
    <property type="entry name" value="HTH_ARAC_FAMILY_2"/>
    <property type="match status" value="1"/>
</dbReference>
<dbReference type="AlphaFoldDB" id="A0A1Y1SZY6"/>
<dbReference type="SUPFAM" id="SSF46689">
    <property type="entry name" value="Homeodomain-like"/>
    <property type="match status" value="1"/>
</dbReference>
<dbReference type="Pfam" id="PF12833">
    <property type="entry name" value="HTH_18"/>
    <property type="match status" value="1"/>
</dbReference>
<reference evidence="5 6" key="1">
    <citation type="submission" date="2013-04" db="EMBL/GenBank/DDBJ databases">
        <title>Zunongwangia sp. 22II14-10F7 Genome Sequencing.</title>
        <authorList>
            <person name="Lai Q."/>
            <person name="Shao Z."/>
        </authorList>
    </citation>
    <scope>NUCLEOTIDE SEQUENCE [LARGE SCALE GENOMIC DNA]</scope>
    <source>
        <strain evidence="5 6">22II14-10F7</strain>
    </source>
</reference>
<evidence type="ECO:0000313" key="6">
    <source>
        <dbReference type="Proteomes" id="UP000192746"/>
    </source>
</evidence>
<dbReference type="InterPro" id="IPR050959">
    <property type="entry name" value="MarA-like"/>
</dbReference>
<name>A0A1Y1SZY6_9FLAO</name>
<organism evidence="5 6">
    <name type="scientific">Zunongwangia atlantica 22II14-10F7</name>
    <dbReference type="NCBI Taxonomy" id="1185767"/>
    <lineage>
        <taxon>Bacteria</taxon>
        <taxon>Pseudomonadati</taxon>
        <taxon>Bacteroidota</taxon>
        <taxon>Flavobacteriia</taxon>
        <taxon>Flavobacteriales</taxon>
        <taxon>Flavobacteriaceae</taxon>
        <taxon>Zunongwangia</taxon>
    </lineage>
</organism>
<dbReference type="SMART" id="SM00342">
    <property type="entry name" value="HTH_ARAC"/>
    <property type="match status" value="1"/>
</dbReference>
<keyword evidence="1" id="KW-0805">Transcription regulation</keyword>
<dbReference type="InterPro" id="IPR020449">
    <property type="entry name" value="Tscrpt_reg_AraC-type_HTH"/>
</dbReference>
<dbReference type="EMBL" id="ARYN01000021">
    <property type="protein sequence ID" value="ORL43964.1"/>
    <property type="molecule type" value="Genomic_DNA"/>
</dbReference>
<dbReference type="InterPro" id="IPR009057">
    <property type="entry name" value="Homeodomain-like_sf"/>
</dbReference>
<dbReference type="PRINTS" id="PR00032">
    <property type="entry name" value="HTHARAC"/>
</dbReference>
<evidence type="ECO:0000259" key="4">
    <source>
        <dbReference type="PROSITE" id="PS01124"/>
    </source>
</evidence>
<evidence type="ECO:0000256" key="1">
    <source>
        <dbReference type="ARBA" id="ARBA00023015"/>
    </source>
</evidence>
<accession>A0A1Y1SZY6</accession>
<dbReference type="RefSeq" id="WP_084843151.1">
    <property type="nucleotide sequence ID" value="NZ_ARYN01000021.1"/>
</dbReference>
<proteinExistence type="predicted"/>
<dbReference type="GO" id="GO:0003700">
    <property type="term" value="F:DNA-binding transcription factor activity"/>
    <property type="evidence" value="ECO:0007669"/>
    <property type="project" value="InterPro"/>
</dbReference>
<keyword evidence="2" id="KW-0238">DNA-binding</keyword>
<comment type="caution">
    <text evidence="5">The sequence shown here is derived from an EMBL/GenBank/DDBJ whole genome shotgun (WGS) entry which is preliminary data.</text>
</comment>
<keyword evidence="3" id="KW-0804">Transcription</keyword>
<dbReference type="STRING" id="1185767.IIF7_18397"/>
<dbReference type="Gene3D" id="1.10.10.60">
    <property type="entry name" value="Homeodomain-like"/>
    <property type="match status" value="1"/>
</dbReference>
<evidence type="ECO:0000256" key="2">
    <source>
        <dbReference type="ARBA" id="ARBA00023125"/>
    </source>
</evidence>
<dbReference type="OrthoDB" id="135231at2"/>
<feature type="domain" description="HTH araC/xylS-type" evidence="4">
    <location>
        <begin position="205"/>
        <end position="304"/>
    </location>
</feature>
<protein>
    <submittedName>
        <fullName evidence="5">Transcriptional regulator</fullName>
    </submittedName>
</protein>
<gene>
    <name evidence="5" type="ORF">IIF7_18397</name>
</gene>